<evidence type="ECO:0000256" key="2">
    <source>
        <dbReference type="ARBA" id="ARBA00010139"/>
    </source>
</evidence>
<gene>
    <name evidence="9" type="ORF">EJ06DRAFT_517782</name>
</gene>
<keyword evidence="6" id="KW-0560">Oxidoreductase</keyword>
<feature type="compositionally biased region" description="Low complexity" evidence="8">
    <location>
        <begin position="10"/>
        <end position="19"/>
    </location>
</feature>
<dbReference type="Gene3D" id="3.50.50.60">
    <property type="entry name" value="FAD/NAD(P)-binding domain"/>
    <property type="match status" value="2"/>
</dbReference>
<keyword evidence="3" id="KW-0285">Flavoprotein</keyword>
<proteinExistence type="inferred from homology"/>
<evidence type="ECO:0000256" key="6">
    <source>
        <dbReference type="ARBA" id="ARBA00023002"/>
    </source>
</evidence>
<sequence length="677" mass="75249">MAAVLPPQTPAAIPTTATKDPPPFDPTFIRARYAAERDKRLAARPEGNAQYKAIHGLFDAYLVDPYTPRTERDPISEDLDFLVLGGGYGGLCLAARLVEAGIADMRVIDKAGDFGGTWYWNRYPGAACDIESYVYMPLLEETGYIPSEKYAKAPELLAHAARIGRHFGLYSRALFHTEGRDLVWDSDISRWIVTTDRGDTLRARFVATASGPLNMPKLPGVPGIESFAGHKFHTSRWDYGYTGGDGYGNLEGLKDKRVGIIGTGATAVQAVPHLAAAAKELFVFQRTPSSVGERNNRPTDPEWAASLTSGWQRRRMDNFLSVLGGAVDQEDLVGDGWTAFARWMREHGVKRGPGMWAQYATLLEQADMANMEKIRGRCLQVVRDEATARSLMPWYRQWCKRPCFHDEFLASFNRPSVTLVDTDGRGVDRITEKGVVVQGKEYELDCLIYATGFEVGTRYEQRSHFAIRGEGGVALGDYWADGAKTLQGFYARGFPNLFVVSTLQSGYAANFVHMLEAQGRHLAWLVRRCLDRGVVRLEAGAEAEKAWTEGIVKGQYRSAKIQAECTPGYYNLEGTKQDDDRQRSFGNFGGGPLAFARLLEEWRAKGDMEGLEFTDGEGERVVWKVENAEVEKVEVEKAGAEKVEKAEVEPEKVRVDEKLDIVEKVPGLALKIDEVTV</sequence>
<dbReference type="PANTHER" id="PTHR43098">
    <property type="entry name" value="L-ORNITHINE N(5)-MONOOXYGENASE-RELATED"/>
    <property type="match status" value="1"/>
</dbReference>
<reference evidence="9" key="1">
    <citation type="journal article" date="2020" name="Stud. Mycol.">
        <title>101 Dothideomycetes genomes: a test case for predicting lifestyles and emergence of pathogens.</title>
        <authorList>
            <person name="Haridas S."/>
            <person name="Albert R."/>
            <person name="Binder M."/>
            <person name="Bloem J."/>
            <person name="Labutti K."/>
            <person name="Salamov A."/>
            <person name="Andreopoulos B."/>
            <person name="Baker S."/>
            <person name="Barry K."/>
            <person name="Bills G."/>
            <person name="Bluhm B."/>
            <person name="Cannon C."/>
            <person name="Castanera R."/>
            <person name="Culley D."/>
            <person name="Daum C."/>
            <person name="Ezra D."/>
            <person name="Gonzalez J."/>
            <person name="Henrissat B."/>
            <person name="Kuo A."/>
            <person name="Liang C."/>
            <person name="Lipzen A."/>
            <person name="Lutzoni F."/>
            <person name="Magnuson J."/>
            <person name="Mondo S."/>
            <person name="Nolan M."/>
            <person name="Ohm R."/>
            <person name="Pangilinan J."/>
            <person name="Park H.-J."/>
            <person name="Ramirez L."/>
            <person name="Alfaro M."/>
            <person name="Sun H."/>
            <person name="Tritt A."/>
            <person name="Yoshinaga Y."/>
            <person name="Zwiers L.-H."/>
            <person name="Turgeon B."/>
            <person name="Goodwin S."/>
            <person name="Spatafora J."/>
            <person name="Crous P."/>
            <person name="Grigoriev I."/>
        </authorList>
    </citation>
    <scope>NUCLEOTIDE SEQUENCE</scope>
    <source>
        <strain evidence="9">CBS 262.69</strain>
    </source>
</reference>
<dbReference type="Proteomes" id="UP000799640">
    <property type="component" value="Unassembled WGS sequence"/>
</dbReference>
<dbReference type="EMBL" id="ML996713">
    <property type="protein sequence ID" value="KAF2395598.1"/>
    <property type="molecule type" value="Genomic_DNA"/>
</dbReference>
<keyword evidence="10" id="KW-1185">Reference proteome</keyword>
<dbReference type="AlphaFoldDB" id="A0A6G1HHR3"/>
<comment type="cofactor">
    <cofactor evidence="1">
        <name>FAD</name>
        <dbReference type="ChEBI" id="CHEBI:57692"/>
    </cofactor>
</comment>
<evidence type="ECO:0000256" key="7">
    <source>
        <dbReference type="ARBA" id="ARBA00023033"/>
    </source>
</evidence>
<evidence type="ECO:0000256" key="8">
    <source>
        <dbReference type="SAM" id="MobiDB-lite"/>
    </source>
</evidence>
<feature type="region of interest" description="Disordered" evidence="8">
    <location>
        <begin position="1"/>
        <end position="24"/>
    </location>
</feature>
<protein>
    <submittedName>
        <fullName evidence="9">Putative monooxygenase</fullName>
    </submittedName>
</protein>
<evidence type="ECO:0000313" key="10">
    <source>
        <dbReference type="Proteomes" id="UP000799640"/>
    </source>
</evidence>
<evidence type="ECO:0000313" key="9">
    <source>
        <dbReference type="EMBL" id="KAF2395598.1"/>
    </source>
</evidence>
<keyword evidence="5" id="KW-0521">NADP</keyword>
<evidence type="ECO:0000256" key="1">
    <source>
        <dbReference type="ARBA" id="ARBA00001974"/>
    </source>
</evidence>
<evidence type="ECO:0000256" key="5">
    <source>
        <dbReference type="ARBA" id="ARBA00022857"/>
    </source>
</evidence>
<organism evidence="9 10">
    <name type="scientific">Trichodelitschia bisporula</name>
    <dbReference type="NCBI Taxonomy" id="703511"/>
    <lineage>
        <taxon>Eukaryota</taxon>
        <taxon>Fungi</taxon>
        <taxon>Dikarya</taxon>
        <taxon>Ascomycota</taxon>
        <taxon>Pezizomycotina</taxon>
        <taxon>Dothideomycetes</taxon>
        <taxon>Dothideomycetes incertae sedis</taxon>
        <taxon>Phaeotrichales</taxon>
        <taxon>Phaeotrichaceae</taxon>
        <taxon>Trichodelitschia</taxon>
    </lineage>
</organism>
<keyword evidence="7 9" id="KW-0503">Monooxygenase</keyword>
<accession>A0A6G1HHR3</accession>
<evidence type="ECO:0000256" key="3">
    <source>
        <dbReference type="ARBA" id="ARBA00022630"/>
    </source>
</evidence>
<dbReference type="InterPro" id="IPR050775">
    <property type="entry name" value="FAD-binding_Monooxygenases"/>
</dbReference>
<dbReference type="PANTHER" id="PTHR43098:SF4">
    <property type="entry name" value="BLR3857 PROTEIN"/>
    <property type="match status" value="1"/>
</dbReference>
<dbReference type="OrthoDB" id="66881at2759"/>
<dbReference type="SUPFAM" id="SSF51905">
    <property type="entry name" value="FAD/NAD(P)-binding domain"/>
    <property type="match status" value="1"/>
</dbReference>
<dbReference type="FunFam" id="3.50.50.60:FF:000341">
    <property type="entry name" value="Baeyer-Villiger monooxygenase"/>
    <property type="match status" value="1"/>
</dbReference>
<dbReference type="Pfam" id="PF13450">
    <property type="entry name" value="NAD_binding_8"/>
    <property type="match status" value="1"/>
</dbReference>
<dbReference type="InterPro" id="IPR036188">
    <property type="entry name" value="FAD/NAD-bd_sf"/>
</dbReference>
<name>A0A6G1HHR3_9PEZI</name>
<evidence type="ECO:0000256" key="4">
    <source>
        <dbReference type="ARBA" id="ARBA00022827"/>
    </source>
</evidence>
<dbReference type="GO" id="GO:0004497">
    <property type="term" value="F:monooxygenase activity"/>
    <property type="evidence" value="ECO:0007669"/>
    <property type="project" value="UniProtKB-KW"/>
</dbReference>
<comment type="similarity">
    <text evidence="2">Belongs to the FAD-binding monooxygenase family.</text>
</comment>
<keyword evidence="4" id="KW-0274">FAD</keyword>